<keyword evidence="7 10" id="KW-0472">Membrane</keyword>
<dbReference type="PANTHER" id="PTHR48085:SF5">
    <property type="entry name" value="CADMIUM_ZINC-TRANSPORTING ATPASE HMA4-RELATED"/>
    <property type="match status" value="1"/>
</dbReference>
<dbReference type="GO" id="GO:0005524">
    <property type="term" value="F:ATP binding"/>
    <property type="evidence" value="ECO:0007669"/>
    <property type="project" value="UniProtKB-UniRule"/>
</dbReference>
<evidence type="ECO:0000256" key="1">
    <source>
        <dbReference type="ARBA" id="ARBA00004141"/>
    </source>
</evidence>
<keyword evidence="6 10" id="KW-1133">Transmembrane helix</keyword>
<dbReference type="SFLD" id="SFLDG00002">
    <property type="entry name" value="C1.7:_P-type_atpase_like"/>
    <property type="match status" value="1"/>
</dbReference>
<dbReference type="EC" id="7.2.2.21" evidence="8"/>
<sequence length="732" mass="80334">MIKKRMPLFKCNVIHSIPGRIRLGCRALKYLDLYKEKIKFQLENIRYIKQCRVNIITKNLLIYYDDKLLSDCEILEIVEESLSQYSLTAYKLEREELYENTIKERSIEKESVGGIAKRITLTAGALTYSIFNKKQVVASTVLEKFTTVPAVASIYLSLPFFKSGLSALKNFLKPNADTLTATSIVASILAGKDVSALTIILLSDAAELLTSYTMEKTRNSIKDMLSLNEQYVWKKLEDGSVKKVKIDLIKKGDNVVIHTGEKICVDGNVLSGEAVVDQSAVTGEFMPAIKRTGDKVFAGTVVKNGNITVATEKAGDDTVVSRIVSLIEDASHKKAPIQNYADKFSSYLIPFNFMLSGITYLVTRSAERALNMLVIDYSCGIRLSTAAAFSASINTAVKNGVLVKGGNYIEALSNSDTLILDKTGTLTEGKPQVSSIETASTDITEKEVIEIASAAEETSKHPMALAVLTKVRQKGYIIPKHGETKTYIARGTETNIGEDIVRVGSRKFMIENYVKINDVLKDSEQYLLAKGESVIYVAKNDLVIGILGIQDKMRENMKKSLNNLRYQGISDIVLLTGDCKEQAEIVADKMYVDSFEAELLPEDKAKSVLKLQSKGSKVIMVGDGVNDAPALAYSDVGVALGRTTTDIAIEVSDVTIQGDDPMVLPTVVDMSKKTMNIINENFGLVISINTIGLLLGAVGVLPVFWGAVLHNSSTIFVIANSLRLLFYDMERG</sequence>
<proteinExistence type="inferred from homology"/>
<dbReference type="Gene3D" id="3.40.1110.10">
    <property type="entry name" value="Calcium-transporting ATPase, cytoplasmic domain N"/>
    <property type="match status" value="1"/>
</dbReference>
<keyword evidence="10" id="KW-0547">Nucleotide-binding</keyword>
<evidence type="ECO:0000256" key="10">
    <source>
        <dbReference type="RuleBase" id="RU362081"/>
    </source>
</evidence>
<evidence type="ECO:0000256" key="3">
    <source>
        <dbReference type="ARBA" id="ARBA00022539"/>
    </source>
</evidence>
<dbReference type="InterPro" id="IPR023214">
    <property type="entry name" value="HAD_sf"/>
</dbReference>
<evidence type="ECO:0000256" key="4">
    <source>
        <dbReference type="ARBA" id="ARBA00022692"/>
    </source>
</evidence>
<comment type="caution">
    <text evidence="10">Lacks conserved residue(s) required for the propagation of feature annotation.</text>
</comment>
<comment type="catalytic activity">
    <reaction evidence="9">
        <text>Cd(2+)(in) + ATP + H2O = Cd(2+)(out) + ADP + phosphate + H(+)</text>
        <dbReference type="Rhea" id="RHEA:12132"/>
        <dbReference type="ChEBI" id="CHEBI:15377"/>
        <dbReference type="ChEBI" id="CHEBI:15378"/>
        <dbReference type="ChEBI" id="CHEBI:30616"/>
        <dbReference type="ChEBI" id="CHEBI:43474"/>
        <dbReference type="ChEBI" id="CHEBI:48775"/>
        <dbReference type="ChEBI" id="CHEBI:456216"/>
        <dbReference type="EC" id="7.2.2.21"/>
    </reaction>
</comment>
<dbReference type="SFLD" id="SFLDF00027">
    <property type="entry name" value="p-type_atpase"/>
    <property type="match status" value="1"/>
</dbReference>
<evidence type="ECO:0000256" key="5">
    <source>
        <dbReference type="ARBA" id="ARBA00022967"/>
    </source>
</evidence>
<reference evidence="12 13" key="1">
    <citation type="submission" date="2016-06" db="EMBL/GenBank/DDBJ databases">
        <title>Genome sequence of Clostridium acetireducens DSM 10703.</title>
        <authorList>
            <person name="Poehlein A."/>
            <person name="Fluechter S."/>
            <person name="Duerre P."/>
            <person name="Daniel R."/>
        </authorList>
    </citation>
    <scope>NUCLEOTIDE SEQUENCE [LARGE SCALE GENOMIC DNA]</scope>
    <source>
        <strain evidence="12 13">DSM 10703</strain>
    </source>
</reference>
<evidence type="ECO:0000259" key="11">
    <source>
        <dbReference type="Pfam" id="PF00122"/>
    </source>
</evidence>
<dbReference type="InterPro" id="IPR023299">
    <property type="entry name" value="ATPase_P-typ_cyto_dom_N"/>
</dbReference>
<keyword evidence="12" id="KW-0378">Hydrolase</keyword>
<dbReference type="AlphaFoldDB" id="A0A1E8EYI6"/>
<dbReference type="InterPro" id="IPR036412">
    <property type="entry name" value="HAD-like_sf"/>
</dbReference>
<dbReference type="Gene3D" id="2.70.150.10">
    <property type="entry name" value="Calcium-transporting ATPase, cytoplasmic transduction domain A"/>
    <property type="match status" value="1"/>
</dbReference>
<dbReference type="Pfam" id="PF19991">
    <property type="entry name" value="HMA_2"/>
    <property type="match status" value="1"/>
</dbReference>
<keyword evidence="4 10" id="KW-0812">Transmembrane</keyword>
<dbReference type="STRING" id="1121290.CLAOCE_12990"/>
<evidence type="ECO:0000256" key="8">
    <source>
        <dbReference type="ARBA" id="ARBA00039103"/>
    </source>
</evidence>
<dbReference type="InterPro" id="IPR027256">
    <property type="entry name" value="P-typ_ATPase_IB"/>
</dbReference>
<keyword evidence="10" id="KW-0067">ATP-binding</keyword>
<comment type="caution">
    <text evidence="12">The sequence shown here is derived from an EMBL/GenBank/DDBJ whole genome shotgun (WGS) entry which is preliminary data.</text>
</comment>
<dbReference type="Proteomes" id="UP000175744">
    <property type="component" value="Unassembled WGS sequence"/>
</dbReference>
<dbReference type="PANTHER" id="PTHR48085">
    <property type="entry name" value="CADMIUM/ZINC-TRANSPORTING ATPASE HMA2-RELATED"/>
    <property type="match status" value="1"/>
</dbReference>
<comment type="subcellular location">
    <subcellularLocation>
        <location evidence="10">Cell membrane</location>
    </subcellularLocation>
    <subcellularLocation>
        <location evidence="1">Membrane</location>
        <topology evidence="1">Multi-pass membrane protein</topology>
    </subcellularLocation>
</comment>
<dbReference type="SFLD" id="SFLDS00003">
    <property type="entry name" value="Haloacid_Dehalogenase"/>
    <property type="match status" value="1"/>
</dbReference>
<dbReference type="GO" id="GO:0008551">
    <property type="term" value="F:P-type cadmium transporter activity"/>
    <property type="evidence" value="ECO:0007669"/>
    <property type="project" value="UniProtKB-EC"/>
</dbReference>
<dbReference type="NCBIfam" id="TIGR01494">
    <property type="entry name" value="ATPase_P-type"/>
    <property type="match status" value="1"/>
</dbReference>
<evidence type="ECO:0000256" key="9">
    <source>
        <dbReference type="ARBA" id="ARBA00049338"/>
    </source>
</evidence>
<dbReference type="InterPro" id="IPR044492">
    <property type="entry name" value="P_typ_ATPase_HD_dom"/>
</dbReference>
<protein>
    <recommendedName>
        <fullName evidence="8">Cd(2+)-exporting ATPase</fullName>
        <ecNumber evidence="8">7.2.2.21</ecNumber>
    </recommendedName>
</protein>
<keyword evidence="3" id="KW-0104">Cadmium</keyword>
<keyword evidence="13" id="KW-1185">Reference proteome</keyword>
<dbReference type="InterPro" id="IPR018303">
    <property type="entry name" value="ATPase_P-typ_P_site"/>
</dbReference>
<dbReference type="GO" id="GO:0005886">
    <property type="term" value="C:plasma membrane"/>
    <property type="evidence" value="ECO:0007669"/>
    <property type="project" value="UniProtKB-SubCell"/>
</dbReference>
<dbReference type="Pfam" id="PF00122">
    <property type="entry name" value="E1-E2_ATPase"/>
    <property type="match status" value="1"/>
</dbReference>
<keyword evidence="10" id="KW-0479">Metal-binding</keyword>
<dbReference type="PROSITE" id="PS00154">
    <property type="entry name" value="ATPASE_E1_E2"/>
    <property type="match status" value="1"/>
</dbReference>
<keyword evidence="5" id="KW-1278">Translocase</keyword>
<dbReference type="GO" id="GO:0016887">
    <property type="term" value="F:ATP hydrolysis activity"/>
    <property type="evidence" value="ECO:0007669"/>
    <property type="project" value="InterPro"/>
</dbReference>
<gene>
    <name evidence="12" type="primary">copA_3</name>
    <name evidence="12" type="ORF">CLOACE_12990</name>
</gene>
<dbReference type="InterPro" id="IPR001757">
    <property type="entry name" value="P_typ_ATPase"/>
</dbReference>
<name>A0A1E8EYI6_9CLOT</name>
<comment type="similarity">
    <text evidence="2 10">Belongs to the cation transport ATPase (P-type) (TC 3.A.3) family. Type IB subfamily.</text>
</comment>
<dbReference type="RefSeq" id="WP_070110290.1">
    <property type="nucleotide sequence ID" value="NZ_LZFO01000016.1"/>
</dbReference>
<evidence type="ECO:0000256" key="2">
    <source>
        <dbReference type="ARBA" id="ARBA00006024"/>
    </source>
</evidence>
<dbReference type="PATRIC" id="fig|1121290.3.peg.1278"/>
<evidence type="ECO:0000313" key="13">
    <source>
        <dbReference type="Proteomes" id="UP000175744"/>
    </source>
</evidence>
<feature type="transmembrane region" description="Helical" evidence="10">
    <location>
        <begin position="682"/>
        <end position="701"/>
    </location>
</feature>
<dbReference type="GO" id="GO:0046872">
    <property type="term" value="F:metal ion binding"/>
    <property type="evidence" value="ECO:0007669"/>
    <property type="project" value="UniProtKB-KW"/>
</dbReference>
<keyword evidence="10" id="KW-1003">Cell membrane</keyword>
<organism evidence="12 13">
    <name type="scientific">Clostridium acetireducens DSM 10703</name>
    <dbReference type="NCBI Taxonomy" id="1121290"/>
    <lineage>
        <taxon>Bacteria</taxon>
        <taxon>Bacillati</taxon>
        <taxon>Bacillota</taxon>
        <taxon>Clostridia</taxon>
        <taxon>Eubacteriales</taxon>
        <taxon>Clostridiaceae</taxon>
        <taxon>Clostridium</taxon>
    </lineage>
</organism>
<dbReference type="InterPro" id="IPR051014">
    <property type="entry name" value="Cation_Transport_ATPase_IB"/>
</dbReference>
<evidence type="ECO:0000256" key="7">
    <source>
        <dbReference type="ARBA" id="ARBA00023136"/>
    </source>
</evidence>
<dbReference type="SUPFAM" id="SSF56784">
    <property type="entry name" value="HAD-like"/>
    <property type="match status" value="1"/>
</dbReference>
<dbReference type="OrthoDB" id="9813266at2"/>
<dbReference type="InterPro" id="IPR059000">
    <property type="entry name" value="ATPase_P-type_domA"/>
</dbReference>
<dbReference type="PRINTS" id="PR00119">
    <property type="entry name" value="CATATPASE"/>
</dbReference>
<dbReference type="Gene3D" id="3.40.50.1000">
    <property type="entry name" value="HAD superfamily/HAD-like"/>
    <property type="match status" value="1"/>
</dbReference>
<dbReference type="InterPro" id="IPR008250">
    <property type="entry name" value="ATPase_P-typ_transduc_dom_A_sf"/>
</dbReference>
<dbReference type="Pfam" id="PF00702">
    <property type="entry name" value="Hydrolase"/>
    <property type="match status" value="1"/>
</dbReference>
<feature type="domain" description="P-type ATPase A" evidence="11">
    <location>
        <begin position="234"/>
        <end position="328"/>
    </location>
</feature>
<evidence type="ECO:0000256" key="6">
    <source>
        <dbReference type="ARBA" id="ARBA00022989"/>
    </source>
</evidence>
<dbReference type="NCBIfam" id="TIGR01525">
    <property type="entry name" value="ATPase-IB_hvy"/>
    <property type="match status" value="1"/>
</dbReference>
<dbReference type="EMBL" id="LZFO01000016">
    <property type="protein sequence ID" value="OFI06044.1"/>
    <property type="molecule type" value="Genomic_DNA"/>
</dbReference>
<accession>A0A1E8EYI6</accession>
<evidence type="ECO:0000313" key="12">
    <source>
        <dbReference type="EMBL" id="OFI06044.1"/>
    </source>
</evidence>
<dbReference type="SUPFAM" id="SSF81653">
    <property type="entry name" value="Calcium ATPase, transduction domain A"/>
    <property type="match status" value="1"/>
</dbReference>